<keyword evidence="7 11" id="KW-0862">Zinc</keyword>
<gene>
    <name evidence="13" type="ORF">SAMN02910344_00718</name>
</gene>
<evidence type="ECO:0000256" key="6">
    <source>
        <dbReference type="ARBA" id="ARBA00022801"/>
    </source>
</evidence>
<feature type="transmembrane region" description="Helical" evidence="11">
    <location>
        <begin position="6"/>
        <end position="28"/>
    </location>
</feature>
<evidence type="ECO:0000256" key="11">
    <source>
        <dbReference type="RuleBase" id="RU362031"/>
    </source>
</evidence>
<dbReference type="GO" id="GO:0046872">
    <property type="term" value="F:metal ion binding"/>
    <property type="evidence" value="ECO:0007669"/>
    <property type="project" value="UniProtKB-KW"/>
</dbReference>
<dbReference type="NCBIfam" id="TIGR00054">
    <property type="entry name" value="RIP metalloprotease RseP"/>
    <property type="match status" value="1"/>
</dbReference>
<keyword evidence="5 11" id="KW-0812">Transmembrane</keyword>
<keyword evidence="4 13" id="KW-0645">Protease</keyword>
<evidence type="ECO:0000256" key="5">
    <source>
        <dbReference type="ARBA" id="ARBA00022692"/>
    </source>
</evidence>
<evidence type="ECO:0000256" key="7">
    <source>
        <dbReference type="ARBA" id="ARBA00022833"/>
    </source>
</evidence>
<feature type="domain" description="PDZ" evidence="12">
    <location>
        <begin position="105"/>
        <end position="194"/>
    </location>
</feature>
<comment type="subcellular location">
    <subcellularLocation>
        <location evidence="2">Membrane</location>
        <topology evidence="2">Multi-pass membrane protein</topology>
    </subcellularLocation>
</comment>
<keyword evidence="8 11" id="KW-1133">Transmembrane helix</keyword>
<dbReference type="GO" id="GO:0016020">
    <property type="term" value="C:membrane"/>
    <property type="evidence" value="ECO:0007669"/>
    <property type="project" value="UniProtKB-SubCell"/>
</dbReference>
<evidence type="ECO:0000256" key="4">
    <source>
        <dbReference type="ARBA" id="ARBA00022670"/>
    </source>
</evidence>
<dbReference type="EMBL" id="FOXF01000008">
    <property type="protein sequence ID" value="SFP19946.1"/>
    <property type="molecule type" value="Genomic_DNA"/>
</dbReference>
<dbReference type="OrthoDB" id="9782003at2"/>
<evidence type="ECO:0000256" key="9">
    <source>
        <dbReference type="ARBA" id="ARBA00023049"/>
    </source>
</evidence>
<dbReference type="GO" id="GO:0006508">
    <property type="term" value="P:proteolysis"/>
    <property type="evidence" value="ECO:0007669"/>
    <property type="project" value="UniProtKB-KW"/>
</dbReference>
<comment type="cofactor">
    <cofactor evidence="1 11">
        <name>Zn(2+)</name>
        <dbReference type="ChEBI" id="CHEBI:29105"/>
    </cofactor>
</comment>
<evidence type="ECO:0000256" key="10">
    <source>
        <dbReference type="ARBA" id="ARBA00023136"/>
    </source>
</evidence>
<protein>
    <recommendedName>
        <fullName evidence="11">Zinc metalloprotease</fullName>
        <ecNumber evidence="11">3.4.24.-</ecNumber>
    </recommendedName>
</protein>
<evidence type="ECO:0000313" key="13">
    <source>
        <dbReference type="EMBL" id="SFP19946.1"/>
    </source>
</evidence>
<dbReference type="InterPro" id="IPR041489">
    <property type="entry name" value="PDZ_6"/>
</dbReference>
<dbReference type="Pfam" id="PF17820">
    <property type="entry name" value="PDZ_6"/>
    <property type="match status" value="1"/>
</dbReference>
<dbReference type="InterPro" id="IPR001478">
    <property type="entry name" value="PDZ"/>
</dbReference>
<dbReference type="GO" id="GO:0004222">
    <property type="term" value="F:metalloendopeptidase activity"/>
    <property type="evidence" value="ECO:0007669"/>
    <property type="project" value="InterPro"/>
</dbReference>
<accession>A0A662ZHB8</accession>
<dbReference type="CDD" id="cd06163">
    <property type="entry name" value="S2P-M50_PDZ_RseP-like"/>
    <property type="match status" value="1"/>
</dbReference>
<dbReference type="AlphaFoldDB" id="A0A662ZHB8"/>
<dbReference type="Pfam" id="PF02163">
    <property type="entry name" value="Peptidase_M50"/>
    <property type="match status" value="1"/>
</dbReference>
<feature type="domain" description="PDZ" evidence="12">
    <location>
        <begin position="220"/>
        <end position="289"/>
    </location>
</feature>
<dbReference type="Proteomes" id="UP000243745">
    <property type="component" value="Unassembled WGS sequence"/>
</dbReference>
<dbReference type="Gene3D" id="2.30.42.10">
    <property type="match status" value="2"/>
</dbReference>
<feature type="transmembrane region" description="Helical" evidence="11">
    <location>
        <begin position="387"/>
        <end position="420"/>
    </location>
</feature>
<evidence type="ECO:0000256" key="3">
    <source>
        <dbReference type="ARBA" id="ARBA00007931"/>
    </source>
</evidence>
<name>A0A662ZHB8_9GAMM</name>
<feature type="transmembrane region" description="Helical" evidence="11">
    <location>
        <begin position="103"/>
        <end position="125"/>
    </location>
</feature>
<dbReference type="InterPro" id="IPR004387">
    <property type="entry name" value="Pept_M50_Zn"/>
</dbReference>
<dbReference type="RefSeq" id="WP_093140986.1">
    <property type="nucleotide sequence ID" value="NZ_FOXF01000008.1"/>
</dbReference>
<dbReference type="EC" id="3.4.24.-" evidence="11"/>
<evidence type="ECO:0000256" key="8">
    <source>
        <dbReference type="ARBA" id="ARBA00022989"/>
    </source>
</evidence>
<dbReference type="SMART" id="SM00228">
    <property type="entry name" value="PDZ"/>
    <property type="match status" value="2"/>
</dbReference>
<proteinExistence type="inferred from homology"/>
<dbReference type="PANTHER" id="PTHR42837:SF2">
    <property type="entry name" value="MEMBRANE METALLOPROTEASE ARASP2, CHLOROPLASTIC-RELATED"/>
    <property type="match status" value="1"/>
</dbReference>
<dbReference type="InterPro" id="IPR008915">
    <property type="entry name" value="Peptidase_M50"/>
</dbReference>
<sequence length="460" mass="50674">MAVLSSIFYFVIALAVLIAIHEAGHFIVARMCGVYVERFALGFGPRICSFRDRLGTEYALCAIPLGGYVKMYGEDSSDSGKKEMQKLETQPQYKGRAFCEKKVWQKFLIVFAGPFCNIVLAWFLYTFNFMYGVPDLKPAVEITDVNGVAAKAGFKDDDLIVSVGGVHVADWEEALYELISHVKEDVVVGVRGELGKGELREITLNLSDWEIDPRKTDLLSQIGLNSLKGRVLSVVALVQKDSAAEKAGLLADDTIIAYNGKEYSRWSDFSQTIRDNPGKPVLLTIERKGVEQKLTLIPESKNIDGKVTGFAGISPKMAEAIDEIYFERKYSFDESVAKGVVKTYRMGIVTLQIIKKFITGDISVKNVSGPIGIAKGAGLTASLGLVYYLNFMALVSVNLGLLNLMPVPVLDGGHLFFYVVEIIRGKPLSQAVMGKLLFVGMVLLFALMLMAVFNDLYYGL</sequence>
<keyword evidence="9 11" id="KW-0482">Metalloprotease</keyword>
<reference evidence="13 14" key="1">
    <citation type="submission" date="2016-10" db="EMBL/GenBank/DDBJ databases">
        <authorList>
            <person name="Varghese N."/>
            <person name="Submissions S."/>
        </authorList>
    </citation>
    <scope>NUCLEOTIDE SEQUENCE [LARGE SCALE GENOMIC DNA]</scope>
    <source>
        <strain evidence="13 14">DSM 1361</strain>
    </source>
</reference>
<keyword evidence="14" id="KW-1185">Reference proteome</keyword>
<organism evidence="13 14">
    <name type="scientific">Ruminobacter amylophilus</name>
    <dbReference type="NCBI Taxonomy" id="867"/>
    <lineage>
        <taxon>Bacteria</taxon>
        <taxon>Pseudomonadati</taxon>
        <taxon>Pseudomonadota</taxon>
        <taxon>Gammaproteobacteria</taxon>
        <taxon>Aeromonadales</taxon>
        <taxon>Succinivibrionaceae</taxon>
        <taxon>Ruminobacter</taxon>
    </lineage>
</organism>
<keyword evidence="10 11" id="KW-0472">Membrane</keyword>
<dbReference type="PANTHER" id="PTHR42837">
    <property type="entry name" value="REGULATOR OF SIGMA-E PROTEASE RSEP"/>
    <property type="match status" value="1"/>
</dbReference>
<evidence type="ECO:0000256" key="1">
    <source>
        <dbReference type="ARBA" id="ARBA00001947"/>
    </source>
</evidence>
<evidence type="ECO:0000259" key="12">
    <source>
        <dbReference type="SMART" id="SM00228"/>
    </source>
</evidence>
<dbReference type="SUPFAM" id="SSF50156">
    <property type="entry name" value="PDZ domain-like"/>
    <property type="match status" value="2"/>
</dbReference>
<evidence type="ECO:0000256" key="2">
    <source>
        <dbReference type="ARBA" id="ARBA00004141"/>
    </source>
</evidence>
<keyword evidence="11" id="KW-0479">Metal-binding</keyword>
<keyword evidence="6 11" id="KW-0378">Hydrolase</keyword>
<comment type="similarity">
    <text evidence="3 11">Belongs to the peptidase M50B family.</text>
</comment>
<evidence type="ECO:0000313" key="14">
    <source>
        <dbReference type="Proteomes" id="UP000243745"/>
    </source>
</evidence>
<feature type="transmembrane region" description="Helical" evidence="11">
    <location>
        <begin position="432"/>
        <end position="453"/>
    </location>
</feature>
<dbReference type="InterPro" id="IPR036034">
    <property type="entry name" value="PDZ_sf"/>
</dbReference>